<accession>A0AAC8W9U8</accession>
<dbReference type="RefSeq" id="WP_054607597.1">
    <property type="nucleotide sequence ID" value="NZ_CP012381.1"/>
</dbReference>
<name>A0AAC8W9U8_LACHE</name>
<gene>
    <name evidence="3" type="ORF">ALV80_09540</name>
</gene>
<sequence>MKKILIVGDFLTGSGLTRFIFNVFENMTDYKIYAIGYGWEKSKAINEKCKAKGWIFRRVIPVTSNPIKHWLAWKQILTKNKFDIIYFNYSSSWNFLPLKIAKKYQHAKIVCHSHNSFYSHVFKNRFLMCMLNILNNVGKREFYKNANVKIATSKKAARWMFGTNKNVNIINNGIRISDFIFDVQSRKSLRKKLGLTSNDILVGFVGVLQKRKNPLFVVDVFNELHKEKSQSKLIMIGKGELKPNIINKIQKLGLTNCVNLVDYSEEVNKWYSAMDILIFPSLYEGFALVPLEAQVSNLPVIVSTGIPVCVTTNIFKINNFNLINWKNKLLKICSRSHSRTSKVYETLYKYSSQNQLEIIERLLK</sequence>
<evidence type="ECO:0000259" key="1">
    <source>
        <dbReference type="Pfam" id="PF00534"/>
    </source>
</evidence>
<dbReference type="EMBL" id="CP012381">
    <property type="protein sequence ID" value="ALI53229.1"/>
    <property type="molecule type" value="Genomic_DNA"/>
</dbReference>
<dbReference type="GO" id="GO:0016757">
    <property type="term" value="F:glycosyltransferase activity"/>
    <property type="evidence" value="ECO:0007669"/>
    <property type="project" value="InterPro"/>
</dbReference>
<dbReference type="InterPro" id="IPR001296">
    <property type="entry name" value="Glyco_trans_1"/>
</dbReference>
<dbReference type="SUPFAM" id="SSF53756">
    <property type="entry name" value="UDP-Glycosyltransferase/glycogen phosphorylase"/>
    <property type="match status" value="1"/>
</dbReference>
<dbReference type="PANTHER" id="PTHR45947">
    <property type="entry name" value="SULFOQUINOVOSYL TRANSFERASE SQD2"/>
    <property type="match status" value="1"/>
</dbReference>
<dbReference type="Pfam" id="PF00534">
    <property type="entry name" value="Glycos_transf_1"/>
    <property type="match status" value="1"/>
</dbReference>
<organism evidence="3 4">
    <name type="scientific">Lactobacillus helveticus</name>
    <name type="common">Lactobacillus suntoryeus</name>
    <dbReference type="NCBI Taxonomy" id="1587"/>
    <lineage>
        <taxon>Bacteria</taxon>
        <taxon>Bacillati</taxon>
        <taxon>Bacillota</taxon>
        <taxon>Bacilli</taxon>
        <taxon>Lactobacillales</taxon>
        <taxon>Lactobacillaceae</taxon>
        <taxon>Lactobacillus</taxon>
    </lineage>
</organism>
<dbReference type="Proteomes" id="UP000063930">
    <property type="component" value="Chromosome"/>
</dbReference>
<dbReference type="PANTHER" id="PTHR45947:SF3">
    <property type="entry name" value="SULFOQUINOVOSYL TRANSFERASE SQD2"/>
    <property type="match status" value="1"/>
</dbReference>
<feature type="domain" description="Glycosyltransferase subfamily 4-like N-terminal" evidence="2">
    <location>
        <begin position="61"/>
        <end position="176"/>
    </location>
</feature>
<proteinExistence type="predicted"/>
<reference evidence="3 4" key="1">
    <citation type="submission" date="2015-08" db="EMBL/GenBank/DDBJ databases">
        <title>Complete genome sequence of Lactobacillus helveticus CAUH18, a probiotic strain originated from koumiss.</title>
        <authorList>
            <person name="Yang Y."/>
            <person name="Hao Y."/>
        </authorList>
    </citation>
    <scope>NUCLEOTIDE SEQUENCE [LARGE SCALE GENOMIC DNA]</scope>
    <source>
        <strain evidence="3 4">CAUH18</strain>
    </source>
</reference>
<dbReference type="Gene3D" id="3.40.50.2000">
    <property type="entry name" value="Glycogen Phosphorylase B"/>
    <property type="match status" value="2"/>
</dbReference>
<evidence type="ECO:0000259" key="2">
    <source>
        <dbReference type="Pfam" id="PF13439"/>
    </source>
</evidence>
<protein>
    <recommendedName>
        <fullName evidence="5">Glycosyltransferase family 1 protein</fullName>
    </recommendedName>
</protein>
<evidence type="ECO:0000313" key="4">
    <source>
        <dbReference type="Proteomes" id="UP000063930"/>
    </source>
</evidence>
<dbReference type="AlphaFoldDB" id="A0AAC8W9U8"/>
<feature type="domain" description="Glycosyl transferase family 1" evidence="1">
    <location>
        <begin position="186"/>
        <end position="306"/>
    </location>
</feature>
<dbReference type="InterPro" id="IPR028098">
    <property type="entry name" value="Glyco_trans_4-like_N"/>
</dbReference>
<dbReference type="InterPro" id="IPR050194">
    <property type="entry name" value="Glycosyltransferase_grp1"/>
</dbReference>
<evidence type="ECO:0000313" key="3">
    <source>
        <dbReference type="EMBL" id="ALI53229.1"/>
    </source>
</evidence>
<evidence type="ECO:0008006" key="5">
    <source>
        <dbReference type="Google" id="ProtNLM"/>
    </source>
</evidence>
<dbReference type="Pfam" id="PF13439">
    <property type="entry name" value="Glyco_transf_4"/>
    <property type="match status" value="1"/>
</dbReference>